<keyword evidence="2" id="KW-0472">Membrane</keyword>
<reference evidence="3 4" key="1">
    <citation type="submission" date="2023-07" db="EMBL/GenBank/DDBJ databases">
        <title>Comparative genomics of wheat-associated soil bacteria to identify genetic determinants of phenazine resistance.</title>
        <authorList>
            <person name="Mouncey N."/>
        </authorList>
    </citation>
    <scope>NUCLEOTIDE SEQUENCE [LARGE SCALE GENOMIC DNA]</scope>
    <source>
        <strain evidence="3 4">W4I19-2</strain>
    </source>
</reference>
<evidence type="ECO:0008006" key="5">
    <source>
        <dbReference type="Google" id="ProtNLM"/>
    </source>
</evidence>
<feature type="transmembrane region" description="Helical" evidence="2">
    <location>
        <begin position="146"/>
        <end position="163"/>
    </location>
</feature>
<evidence type="ECO:0000256" key="1">
    <source>
        <dbReference type="SAM" id="MobiDB-lite"/>
    </source>
</evidence>
<evidence type="ECO:0000313" key="3">
    <source>
        <dbReference type="EMBL" id="MDQ0683288.1"/>
    </source>
</evidence>
<keyword evidence="4" id="KW-1185">Reference proteome</keyword>
<accession>A0ABU0PY00</accession>
<feature type="transmembrane region" description="Helical" evidence="2">
    <location>
        <begin position="114"/>
        <end position="134"/>
    </location>
</feature>
<dbReference type="Proteomes" id="UP001243364">
    <property type="component" value="Unassembled WGS sequence"/>
</dbReference>
<feature type="compositionally biased region" description="Basic and acidic residues" evidence="1">
    <location>
        <begin position="276"/>
        <end position="297"/>
    </location>
</feature>
<organism evidence="3 4">
    <name type="scientific">Streptomyces achromogenes</name>
    <dbReference type="NCBI Taxonomy" id="67255"/>
    <lineage>
        <taxon>Bacteria</taxon>
        <taxon>Bacillati</taxon>
        <taxon>Actinomycetota</taxon>
        <taxon>Actinomycetes</taxon>
        <taxon>Kitasatosporales</taxon>
        <taxon>Streptomycetaceae</taxon>
        <taxon>Streptomyces</taxon>
    </lineage>
</organism>
<keyword evidence="2" id="KW-1133">Transmembrane helix</keyword>
<dbReference type="EMBL" id="JAUSYA010000001">
    <property type="protein sequence ID" value="MDQ0683288.1"/>
    <property type="molecule type" value="Genomic_DNA"/>
</dbReference>
<protein>
    <recommendedName>
        <fullName evidence="5">Integral membrane protein</fullName>
    </recommendedName>
</protein>
<feature type="transmembrane region" description="Helical" evidence="2">
    <location>
        <begin position="30"/>
        <end position="47"/>
    </location>
</feature>
<sequence>MKRLAGWARAEWGPLYVAVRGPLARRRWRAVPLTLAAVCLTSLAQIVQNQSWGYEPVQDVGAVRAEDPLWLALSRTPLSLFVPALDLPVWGALVQILLVFGLAELCLGRPRTLLVAYTATLAGTLYARVGPALGPDGPFGLPASDALVVDTGPSAAVVGLAVFLGWRFRAYATAAAVIVAMTVEVLLKNNLAGREHLAAIAATAVLYAWLRRRDRADGAAGRRPGGGPRRRGLRASGKATDPEPAPARQSPPGPQPPGPEQPDGGRGSADRRRHPRSPDRHPHPRSPDRSAHFRSPD</sequence>
<gene>
    <name evidence="3" type="ORF">QFZ56_002251</name>
</gene>
<comment type="caution">
    <text evidence="3">The sequence shown here is derived from an EMBL/GenBank/DDBJ whole genome shotgun (WGS) entry which is preliminary data.</text>
</comment>
<feature type="compositionally biased region" description="Pro residues" evidence="1">
    <location>
        <begin position="243"/>
        <end position="260"/>
    </location>
</feature>
<feature type="region of interest" description="Disordered" evidence="1">
    <location>
        <begin position="217"/>
        <end position="297"/>
    </location>
</feature>
<proteinExistence type="predicted"/>
<evidence type="ECO:0000256" key="2">
    <source>
        <dbReference type="SAM" id="Phobius"/>
    </source>
</evidence>
<keyword evidence="2" id="KW-0812">Transmembrane</keyword>
<name>A0ABU0PY00_STRAH</name>
<evidence type="ECO:0000313" key="4">
    <source>
        <dbReference type="Proteomes" id="UP001243364"/>
    </source>
</evidence>
<feature type="transmembrane region" description="Helical" evidence="2">
    <location>
        <begin position="87"/>
        <end position="107"/>
    </location>
</feature>